<evidence type="ECO:0000259" key="9">
    <source>
        <dbReference type="Pfam" id="PF02879"/>
    </source>
</evidence>
<dbReference type="OrthoDB" id="9806956at2"/>
<dbReference type="Gene3D" id="3.40.120.10">
    <property type="entry name" value="Alpha-D-Glucose-1,6-Bisphosphate, subunit A, domain 3"/>
    <property type="match status" value="3"/>
</dbReference>
<evidence type="ECO:0000313" key="12">
    <source>
        <dbReference type="Proteomes" id="UP000298264"/>
    </source>
</evidence>
<dbReference type="SUPFAM" id="SSF55957">
    <property type="entry name" value="Phosphoglucomutase, C-terminal domain"/>
    <property type="match status" value="1"/>
</dbReference>
<dbReference type="Pfam" id="PF02879">
    <property type="entry name" value="PGM_PMM_II"/>
    <property type="match status" value="1"/>
</dbReference>
<comment type="caution">
    <text evidence="11">The sequence shown here is derived from an EMBL/GenBank/DDBJ whole genome shotgun (WGS) entry which is preliminary data.</text>
</comment>
<gene>
    <name evidence="11" type="ORF">EHS11_06385</name>
</gene>
<dbReference type="InterPro" id="IPR036900">
    <property type="entry name" value="A-D-PHexomutase_C_sf"/>
</dbReference>
<dbReference type="Proteomes" id="UP000298264">
    <property type="component" value="Unassembled WGS sequence"/>
</dbReference>
<keyword evidence="6" id="KW-0413">Isomerase</keyword>
<feature type="domain" description="Alpha-D-phosphohexomutase alpha/beta/alpha" evidence="8">
    <location>
        <begin position="48"/>
        <end position="179"/>
    </location>
</feature>
<dbReference type="PANTHER" id="PTHR45745:SF1">
    <property type="entry name" value="PHOSPHOGLUCOMUTASE 2B-RELATED"/>
    <property type="match status" value="1"/>
</dbReference>
<reference evidence="11" key="1">
    <citation type="journal article" date="2019" name="PLoS Negl. Trop. Dis.">
        <title>Revisiting the worldwide diversity of Leptospira species in the environment.</title>
        <authorList>
            <person name="Vincent A.T."/>
            <person name="Schiettekatte O."/>
            <person name="Bourhy P."/>
            <person name="Veyrier F.J."/>
            <person name="Picardeau M."/>
        </authorList>
    </citation>
    <scope>NUCLEOTIDE SEQUENCE [LARGE SCALE GENOMIC DNA]</scope>
    <source>
        <strain evidence="11">201400974</strain>
    </source>
</reference>
<proteinExistence type="inferred from homology"/>
<evidence type="ECO:0000256" key="5">
    <source>
        <dbReference type="ARBA" id="ARBA00022842"/>
    </source>
</evidence>
<dbReference type="PROSITE" id="PS00710">
    <property type="entry name" value="PGM_PMM"/>
    <property type="match status" value="1"/>
</dbReference>
<keyword evidence="4 7" id="KW-0479">Metal-binding</keyword>
<dbReference type="AlphaFoldDB" id="A0A4R9LSY0"/>
<dbReference type="EMBL" id="RQHV01000038">
    <property type="protein sequence ID" value="TGN11715.1"/>
    <property type="molecule type" value="Genomic_DNA"/>
</dbReference>
<comment type="similarity">
    <text evidence="2 7">Belongs to the phosphohexose mutase family.</text>
</comment>
<dbReference type="PANTHER" id="PTHR45745">
    <property type="entry name" value="PHOSPHOMANNOMUTASE 45A"/>
    <property type="match status" value="1"/>
</dbReference>
<dbReference type="InterPro" id="IPR005841">
    <property type="entry name" value="Alpha-D-phosphohexomutase_SF"/>
</dbReference>
<organism evidence="11 12">
    <name type="scientific">Leptospira ilyithenensis</name>
    <dbReference type="NCBI Taxonomy" id="2484901"/>
    <lineage>
        <taxon>Bacteria</taxon>
        <taxon>Pseudomonadati</taxon>
        <taxon>Spirochaetota</taxon>
        <taxon>Spirochaetia</taxon>
        <taxon>Leptospirales</taxon>
        <taxon>Leptospiraceae</taxon>
        <taxon>Leptospira</taxon>
    </lineage>
</organism>
<dbReference type="SUPFAM" id="SSF53738">
    <property type="entry name" value="Phosphoglucomutase, first 3 domains"/>
    <property type="match status" value="3"/>
</dbReference>
<evidence type="ECO:0000256" key="7">
    <source>
        <dbReference type="RuleBase" id="RU004326"/>
    </source>
</evidence>
<name>A0A4R9LSY0_9LEPT</name>
<dbReference type="GO" id="GO:0000287">
    <property type="term" value="F:magnesium ion binding"/>
    <property type="evidence" value="ECO:0007669"/>
    <property type="project" value="InterPro"/>
</dbReference>
<evidence type="ECO:0000313" key="11">
    <source>
        <dbReference type="EMBL" id="TGN11715.1"/>
    </source>
</evidence>
<keyword evidence="12" id="KW-1185">Reference proteome</keyword>
<evidence type="ECO:0000256" key="3">
    <source>
        <dbReference type="ARBA" id="ARBA00022553"/>
    </source>
</evidence>
<feature type="domain" description="Alpha-D-phosphohexomutase alpha/beta/alpha" evidence="10">
    <location>
        <begin position="328"/>
        <end position="449"/>
    </location>
</feature>
<dbReference type="InterPro" id="IPR016055">
    <property type="entry name" value="A-D-PHexomutase_a/b/a-I/II/III"/>
</dbReference>
<dbReference type="GO" id="GO:0008973">
    <property type="term" value="F:phosphopentomutase activity"/>
    <property type="evidence" value="ECO:0007669"/>
    <property type="project" value="TreeGrafter"/>
</dbReference>
<dbReference type="InterPro" id="IPR005846">
    <property type="entry name" value="A-D-PHexomutase_a/b/a-III"/>
</dbReference>
<dbReference type="GO" id="GO:0005975">
    <property type="term" value="P:carbohydrate metabolic process"/>
    <property type="evidence" value="ECO:0007669"/>
    <property type="project" value="InterPro"/>
</dbReference>
<evidence type="ECO:0000256" key="1">
    <source>
        <dbReference type="ARBA" id="ARBA00001946"/>
    </source>
</evidence>
<dbReference type="RefSeq" id="WP_135763562.1">
    <property type="nucleotide sequence ID" value="NZ_RQHV01000038.1"/>
</dbReference>
<protein>
    <submittedName>
        <fullName evidence="11">Phospho-sugar mutase</fullName>
    </submittedName>
</protein>
<dbReference type="CDD" id="cd05799">
    <property type="entry name" value="PGM2"/>
    <property type="match status" value="1"/>
</dbReference>
<comment type="cofactor">
    <cofactor evidence="1">
        <name>Mg(2+)</name>
        <dbReference type="ChEBI" id="CHEBI:18420"/>
    </cofactor>
</comment>
<sequence length="587" mass="64721">MLKPEDHILAWTKSPFSSEIINEAKLALLEFERGISTPLTDAFSIPLEFGTGGMRGKIGNGVGLMNTYTVGRAALGFVRHLVKTNKKASIVIAYDSRRMSKEFAEVSAGIAASLGVSVKVFPVVTPTPLLSYAVRYYKASGGIVITASHNPPAYNGFKAYLADGGQIVPPDDAEIIGNIVSVTDWNQIQFVDPKSKLYKQYVTSVGKDCFASYLKELKKANIQSKAKASDRKNLKIVYSPLHGTGGESMKATLNYFGYKSVFLVPEQKKPDGEFPTVKYPNPEEKDALALCEKHAKIKKAAVFIATDPDADRLGVGIRRKDGEYEYLNGNQIGSIMAAYLCEKVSSKKSKTRFHLIKTIVTTDLQESIAKKNKIKMANVLTGFKYIAEEMKTLDKKKSDKFLFGGEESYGYLPVPFVRDKDSLSSALLFIEILAEKKDLLSYLNEIYLKYGLYRESLYSLTLEGSSGQAKIKESIENLRKTDLLGLKIGDRKVVSVMDYGKQTAAGIAKASIFKGMPKSNVIQLELSGNAKLTIRPSGTEPKVKVYSSFRSLSSPKTEEQISPLWDELGKEINVAEKEFLKLAGLTK</sequence>
<dbReference type="InterPro" id="IPR016066">
    <property type="entry name" value="A-D-PHexomutase_CS"/>
</dbReference>
<keyword evidence="5 7" id="KW-0460">Magnesium</keyword>
<evidence type="ECO:0000256" key="6">
    <source>
        <dbReference type="ARBA" id="ARBA00023235"/>
    </source>
</evidence>
<evidence type="ECO:0000259" key="8">
    <source>
        <dbReference type="Pfam" id="PF02878"/>
    </source>
</evidence>
<dbReference type="InterPro" id="IPR005844">
    <property type="entry name" value="A-D-PHexomutase_a/b/a-I"/>
</dbReference>
<dbReference type="GO" id="GO:0006166">
    <property type="term" value="P:purine ribonucleoside salvage"/>
    <property type="evidence" value="ECO:0007669"/>
    <property type="project" value="TreeGrafter"/>
</dbReference>
<dbReference type="Pfam" id="PF02880">
    <property type="entry name" value="PGM_PMM_III"/>
    <property type="match status" value="1"/>
</dbReference>
<evidence type="ECO:0000259" key="10">
    <source>
        <dbReference type="Pfam" id="PF02880"/>
    </source>
</evidence>
<evidence type="ECO:0000256" key="4">
    <source>
        <dbReference type="ARBA" id="ARBA00022723"/>
    </source>
</evidence>
<dbReference type="Pfam" id="PF02878">
    <property type="entry name" value="PGM_PMM_I"/>
    <property type="match status" value="1"/>
</dbReference>
<evidence type="ECO:0000256" key="2">
    <source>
        <dbReference type="ARBA" id="ARBA00010231"/>
    </source>
</evidence>
<dbReference type="PRINTS" id="PR00509">
    <property type="entry name" value="PGMPMM"/>
</dbReference>
<keyword evidence="3" id="KW-0597">Phosphoprotein</keyword>
<accession>A0A4R9LSY0</accession>
<dbReference type="InterPro" id="IPR005845">
    <property type="entry name" value="A-D-PHexomutase_a/b/a-II"/>
</dbReference>
<feature type="domain" description="Alpha-D-phosphohexomutase alpha/beta/alpha" evidence="9">
    <location>
        <begin position="213"/>
        <end position="315"/>
    </location>
</feature>